<protein>
    <submittedName>
        <fullName evidence="5">Uncharacterized protein LOC110987772</fullName>
    </submittedName>
</protein>
<dbReference type="RefSeq" id="XP_022106531.1">
    <property type="nucleotide sequence ID" value="XM_022250839.1"/>
</dbReference>
<keyword evidence="2" id="KW-0812">Transmembrane</keyword>
<evidence type="ECO:0000313" key="5">
    <source>
        <dbReference type="RefSeq" id="XP_022106531.1"/>
    </source>
</evidence>
<feature type="compositionally biased region" description="Basic and acidic residues" evidence="1">
    <location>
        <begin position="450"/>
        <end position="460"/>
    </location>
</feature>
<feature type="signal peptide" evidence="3">
    <location>
        <begin position="1"/>
        <end position="21"/>
    </location>
</feature>
<dbReference type="AlphaFoldDB" id="A0A8B7ZSU8"/>
<accession>A0A8B7ZSU8</accession>
<keyword evidence="2" id="KW-1133">Transmembrane helix</keyword>
<dbReference type="KEGG" id="aplc:110987772"/>
<dbReference type="GeneID" id="110987772"/>
<keyword evidence="2" id="KW-0472">Membrane</keyword>
<name>A0A8B7ZSU8_ACAPL</name>
<evidence type="ECO:0000256" key="3">
    <source>
        <dbReference type="SAM" id="SignalP"/>
    </source>
</evidence>
<feature type="region of interest" description="Disordered" evidence="1">
    <location>
        <begin position="436"/>
        <end position="499"/>
    </location>
</feature>
<feature type="transmembrane region" description="Helical" evidence="2">
    <location>
        <begin position="203"/>
        <end position="225"/>
    </location>
</feature>
<evidence type="ECO:0000256" key="1">
    <source>
        <dbReference type="SAM" id="MobiDB-lite"/>
    </source>
</evidence>
<reference evidence="5" key="1">
    <citation type="submission" date="2025-08" db="UniProtKB">
        <authorList>
            <consortium name="RefSeq"/>
        </authorList>
    </citation>
    <scope>IDENTIFICATION</scope>
</reference>
<keyword evidence="3" id="KW-0732">Signal</keyword>
<sequence>MGVIYRFSLLVFGACLAVVAGRNGVGPPRPVASLNDQHQYICSLLPNCTTWCSDCTDRMAMNLFDFLNNCDEWKNAPATGYQHVFRCRPSSSYVACICTTEDPNCRRCEYSVQNNLVCFSQENGDIHVWPFSEDVAVTSVLLEDMCPTCSCSTKWPTTPKLPTTTIEPLSTFHSVEPSMITVAGRTVILNKTASTAEDATPPYIVISPTITAAGVIVIIFLLNVVRKWRRKQRILRVQRPTNSRAETTNRVAESVSHQVNLFGVDIDGSNTLPLGTLLITSFLMPVEGTDPDISNHDYECPDAVLARHHRVVHDYLELHGNTSSQTNNSVHYYASDSNLPAGPPMVHTAPPNDDSTIFGYDDVFASDGGQESLGLVKPDRDTPEPTGDSHDYAEVTSDFPLNPKSTPAGSQKSLGPVKPVLDPPIFTEFVYDYAGVQSDPHPSPEAGLEAGEKSPGRPDRGPTISNEDVHDYAEVPSNPNPDPESPSEGGCKSSTAGQT</sequence>
<evidence type="ECO:0000313" key="4">
    <source>
        <dbReference type="Proteomes" id="UP000694845"/>
    </source>
</evidence>
<evidence type="ECO:0000256" key="2">
    <source>
        <dbReference type="SAM" id="Phobius"/>
    </source>
</evidence>
<gene>
    <name evidence="5" type="primary">LOC110987772</name>
</gene>
<feature type="region of interest" description="Disordered" evidence="1">
    <location>
        <begin position="322"/>
        <end position="343"/>
    </location>
</feature>
<feature type="compositionally biased region" description="Basic and acidic residues" evidence="1">
    <location>
        <begin position="377"/>
        <end position="393"/>
    </location>
</feature>
<feature type="chain" id="PRO_5034474211" evidence="3">
    <location>
        <begin position="22"/>
        <end position="499"/>
    </location>
</feature>
<dbReference type="OrthoDB" id="10383870at2759"/>
<proteinExistence type="predicted"/>
<organism evidence="4 5">
    <name type="scientific">Acanthaster planci</name>
    <name type="common">Crown-of-thorns starfish</name>
    <dbReference type="NCBI Taxonomy" id="133434"/>
    <lineage>
        <taxon>Eukaryota</taxon>
        <taxon>Metazoa</taxon>
        <taxon>Echinodermata</taxon>
        <taxon>Eleutherozoa</taxon>
        <taxon>Asterozoa</taxon>
        <taxon>Asteroidea</taxon>
        <taxon>Valvatacea</taxon>
        <taxon>Valvatida</taxon>
        <taxon>Acanthasteridae</taxon>
        <taxon>Acanthaster</taxon>
    </lineage>
</organism>
<feature type="compositionally biased region" description="Polar residues" evidence="1">
    <location>
        <begin position="322"/>
        <end position="338"/>
    </location>
</feature>
<dbReference type="Proteomes" id="UP000694845">
    <property type="component" value="Unplaced"/>
</dbReference>
<feature type="compositionally biased region" description="Polar residues" evidence="1">
    <location>
        <begin position="403"/>
        <end position="413"/>
    </location>
</feature>
<keyword evidence="4" id="KW-1185">Reference proteome</keyword>
<feature type="region of interest" description="Disordered" evidence="1">
    <location>
        <begin position="369"/>
        <end position="421"/>
    </location>
</feature>